<dbReference type="InterPro" id="IPR046342">
    <property type="entry name" value="CBS_dom_sf"/>
</dbReference>
<evidence type="ECO:0000259" key="3">
    <source>
        <dbReference type="PROSITE" id="PS51371"/>
    </source>
</evidence>
<sequence length="139" mass="14928">MSQTIREIMANNVATVTTQDSVIKAAQIMSQYNIGSVPVVENGNLVGMLTDRDIVLRTVAHGGDLSNIQVQQVMTTNVVTATPDMDINQAAQLMASKQIRRLPVLDNKQLVGMVALGDMAIESDHINEAGDALNNISKP</sequence>
<dbReference type="PROSITE" id="PS51371">
    <property type="entry name" value="CBS"/>
    <property type="match status" value="2"/>
</dbReference>
<dbReference type="EMBL" id="MIJE01000031">
    <property type="protein sequence ID" value="OEF96501.1"/>
    <property type="molecule type" value="Genomic_DNA"/>
</dbReference>
<keyword evidence="1 2" id="KW-0129">CBS domain</keyword>
<dbReference type="AlphaFoldDB" id="A0A1E5G0V6"/>
<dbReference type="Gene3D" id="3.10.580.10">
    <property type="entry name" value="CBS-domain"/>
    <property type="match status" value="1"/>
</dbReference>
<dbReference type="STRING" id="766136.BHF68_07545"/>
<comment type="caution">
    <text evidence="4">The sequence shown here is derived from an EMBL/GenBank/DDBJ whole genome shotgun (WGS) entry which is preliminary data.</text>
</comment>
<protein>
    <submittedName>
        <fullName evidence="4">CBS domain-containing protein</fullName>
    </submittedName>
</protein>
<proteinExistence type="predicted"/>
<gene>
    <name evidence="4" type="ORF">BHF68_07545</name>
</gene>
<accession>A0A1E5G0V6</accession>
<feature type="domain" description="CBS" evidence="3">
    <location>
        <begin position="9"/>
        <end position="65"/>
    </location>
</feature>
<dbReference type="RefSeq" id="WP_069643510.1">
    <property type="nucleotide sequence ID" value="NZ_MIJE01000031.1"/>
</dbReference>
<name>A0A1E5G0V6_9FIRM</name>
<feature type="domain" description="CBS" evidence="3">
    <location>
        <begin position="74"/>
        <end position="129"/>
    </location>
</feature>
<evidence type="ECO:0000256" key="1">
    <source>
        <dbReference type="ARBA" id="ARBA00023122"/>
    </source>
</evidence>
<dbReference type="SMART" id="SM00116">
    <property type="entry name" value="CBS"/>
    <property type="match status" value="2"/>
</dbReference>
<evidence type="ECO:0000313" key="5">
    <source>
        <dbReference type="Proteomes" id="UP000094296"/>
    </source>
</evidence>
<dbReference type="PANTHER" id="PTHR43080:SF2">
    <property type="entry name" value="CBS DOMAIN-CONTAINING PROTEIN"/>
    <property type="match status" value="1"/>
</dbReference>
<dbReference type="CDD" id="cd04622">
    <property type="entry name" value="CBS_pair_HRP1_like"/>
    <property type="match status" value="1"/>
</dbReference>
<dbReference type="PANTHER" id="PTHR43080">
    <property type="entry name" value="CBS DOMAIN-CONTAINING PROTEIN CBSX3, MITOCHONDRIAL"/>
    <property type="match status" value="1"/>
</dbReference>
<reference evidence="4 5" key="1">
    <citation type="submission" date="2016-09" db="EMBL/GenBank/DDBJ databases">
        <title>Draft genome sequence for the type strain of Desulfuribacillus alkaliarsenatis AHT28, an obligately anaerobic, sulfidogenic bacterium isolated from Russian soda lake sediments.</title>
        <authorList>
            <person name="Abin C.A."/>
            <person name="Hollibaugh J.T."/>
        </authorList>
    </citation>
    <scope>NUCLEOTIDE SEQUENCE [LARGE SCALE GENOMIC DNA]</scope>
    <source>
        <strain evidence="4 5">AHT28</strain>
    </source>
</reference>
<dbReference type="InterPro" id="IPR051257">
    <property type="entry name" value="Diverse_CBS-Domain"/>
</dbReference>
<keyword evidence="5" id="KW-1185">Reference proteome</keyword>
<organism evidence="4 5">
    <name type="scientific">Desulfuribacillus alkaliarsenatis</name>
    <dbReference type="NCBI Taxonomy" id="766136"/>
    <lineage>
        <taxon>Bacteria</taxon>
        <taxon>Bacillati</taxon>
        <taxon>Bacillota</taxon>
        <taxon>Desulfuribacillia</taxon>
        <taxon>Desulfuribacillales</taxon>
        <taxon>Desulfuribacillaceae</taxon>
        <taxon>Desulfuribacillus</taxon>
    </lineage>
</organism>
<dbReference type="OrthoDB" id="9802114at2"/>
<evidence type="ECO:0000256" key="2">
    <source>
        <dbReference type="PROSITE-ProRule" id="PRU00703"/>
    </source>
</evidence>
<dbReference type="InterPro" id="IPR000644">
    <property type="entry name" value="CBS_dom"/>
</dbReference>
<dbReference type="SUPFAM" id="SSF54631">
    <property type="entry name" value="CBS-domain pair"/>
    <property type="match status" value="1"/>
</dbReference>
<dbReference type="Pfam" id="PF00571">
    <property type="entry name" value="CBS"/>
    <property type="match status" value="2"/>
</dbReference>
<evidence type="ECO:0000313" key="4">
    <source>
        <dbReference type="EMBL" id="OEF96501.1"/>
    </source>
</evidence>
<dbReference type="Proteomes" id="UP000094296">
    <property type="component" value="Unassembled WGS sequence"/>
</dbReference>